<dbReference type="EMBL" id="HBIR01044850">
    <property type="protein sequence ID" value="CAE0578506.1"/>
    <property type="molecule type" value="Transcribed_RNA"/>
</dbReference>
<gene>
    <name evidence="1" type="ORF">EHUX00137_LOCUS35024</name>
    <name evidence="2" type="ORF">EHUX00137_LOCUS35029</name>
</gene>
<evidence type="ECO:0000313" key="2">
    <source>
        <dbReference type="EMBL" id="CAE0578512.1"/>
    </source>
</evidence>
<dbReference type="AlphaFoldDB" id="A0A6V2UW24"/>
<reference evidence="2" key="1">
    <citation type="submission" date="2021-01" db="EMBL/GenBank/DDBJ databases">
        <authorList>
            <person name="Corre E."/>
            <person name="Pelletier E."/>
            <person name="Niang G."/>
            <person name="Scheremetjew M."/>
            <person name="Finn R."/>
            <person name="Kale V."/>
            <person name="Holt S."/>
            <person name="Cochrane G."/>
            <person name="Meng A."/>
            <person name="Brown T."/>
            <person name="Cohen L."/>
        </authorList>
    </citation>
    <scope>NUCLEOTIDE SEQUENCE</scope>
    <source>
        <strain evidence="2">379</strain>
    </source>
</reference>
<dbReference type="EMBL" id="HBIR01044855">
    <property type="protein sequence ID" value="CAE0578512.1"/>
    <property type="molecule type" value="Transcribed_RNA"/>
</dbReference>
<accession>A0A6V2UW24</accession>
<organism evidence="2">
    <name type="scientific">Emiliania huxleyi</name>
    <name type="common">Coccolithophore</name>
    <name type="synonym">Pontosphaera huxleyi</name>
    <dbReference type="NCBI Taxonomy" id="2903"/>
    <lineage>
        <taxon>Eukaryota</taxon>
        <taxon>Haptista</taxon>
        <taxon>Haptophyta</taxon>
        <taxon>Prymnesiophyceae</taxon>
        <taxon>Isochrysidales</taxon>
        <taxon>Noelaerhabdaceae</taxon>
        <taxon>Emiliania</taxon>
    </lineage>
</organism>
<evidence type="ECO:0000313" key="1">
    <source>
        <dbReference type="EMBL" id="CAE0578506.1"/>
    </source>
</evidence>
<protein>
    <submittedName>
        <fullName evidence="2">Uncharacterized protein</fullName>
    </submittedName>
</protein>
<proteinExistence type="predicted"/>
<sequence>MGFMYPGSQDAPFLPFACPMDHVLSPAAWAKAEVDYRDGSFLSSPRLSPELTAAAAGPPLLDDRERRLLTRLCCEQAAVDVQLLERSAYDVAAAAGGGATLLPLGATAVEAAKLLGGRNGGAALLRLPHARGLLCGVGGRPAATREFNHFAQPLLRAPAWCARCAKREGCPSNLAKWLTPEQTGSPRGHGEWCLRTPPPPRFRPGQCVLNDAVT</sequence>
<name>A0A6V2UW24_EMIHU</name>